<sequence length="339" mass="40616">KSYEIQEEAEKQKFQQTDEKTKTLREKIEKETVVLNDISDKNRNLIKEAKEKDKELRKLKTKSEQEKQQLSSHQQAVDRMKHDFEAKLNTEELEKGQLQIEEKELQKELSEQKRLIEEIMEKQSRIEEEKANFVDEKKKDVERDILKEDADKVLLEKDLSAKDEQLRQKNNEIQAYEKSNKDLEGKLDSLLTRLNTSTQEQEQTIKQIQELKKAQKEALLDYERIQLEHKQCKEQENNLKEANKVLSKRLNEKIENEQDHKEREQKIIEKENTLKQKEEQKNYPKWNHHQLITQKRKNHHCPDDKLLTKVDIVMDHNQKILAGIPYISIELSFHFLGYL</sequence>
<name>X6MXC3_RETFI</name>
<feature type="region of interest" description="Disordered" evidence="1">
    <location>
        <begin position="1"/>
        <end position="20"/>
    </location>
</feature>
<dbReference type="EMBL" id="ASPP01015215">
    <property type="protein sequence ID" value="ETO18276.1"/>
    <property type="molecule type" value="Genomic_DNA"/>
</dbReference>
<organism evidence="2 3">
    <name type="scientific">Reticulomyxa filosa</name>
    <dbReference type="NCBI Taxonomy" id="46433"/>
    <lineage>
        <taxon>Eukaryota</taxon>
        <taxon>Sar</taxon>
        <taxon>Rhizaria</taxon>
        <taxon>Retaria</taxon>
        <taxon>Foraminifera</taxon>
        <taxon>Monothalamids</taxon>
        <taxon>Reticulomyxidae</taxon>
        <taxon>Reticulomyxa</taxon>
    </lineage>
</organism>
<feature type="non-terminal residue" evidence="2">
    <location>
        <position position="1"/>
    </location>
</feature>
<proteinExistence type="predicted"/>
<dbReference type="OMA" id="MSEFRDK"/>
<evidence type="ECO:0000313" key="2">
    <source>
        <dbReference type="EMBL" id="ETO18276.1"/>
    </source>
</evidence>
<evidence type="ECO:0000256" key="1">
    <source>
        <dbReference type="SAM" id="MobiDB-lite"/>
    </source>
</evidence>
<dbReference type="AlphaFoldDB" id="X6MXC3"/>
<protein>
    <submittedName>
        <fullName evidence="2">Trichohyalin</fullName>
    </submittedName>
</protein>
<dbReference type="Proteomes" id="UP000023152">
    <property type="component" value="Unassembled WGS sequence"/>
</dbReference>
<evidence type="ECO:0000313" key="3">
    <source>
        <dbReference type="Proteomes" id="UP000023152"/>
    </source>
</evidence>
<keyword evidence="3" id="KW-1185">Reference proteome</keyword>
<reference evidence="2 3" key="1">
    <citation type="journal article" date="2013" name="Curr. Biol.">
        <title>The Genome of the Foraminiferan Reticulomyxa filosa.</title>
        <authorList>
            <person name="Glockner G."/>
            <person name="Hulsmann N."/>
            <person name="Schleicher M."/>
            <person name="Noegel A.A."/>
            <person name="Eichinger L."/>
            <person name="Gallinger C."/>
            <person name="Pawlowski J."/>
            <person name="Sierra R."/>
            <person name="Euteneuer U."/>
            <person name="Pillet L."/>
            <person name="Moustafa A."/>
            <person name="Platzer M."/>
            <person name="Groth M."/>
            <person name="Szafranski K."/>
            <person name="Schliwa M."/>
        </authorList>
    </citation>
    <scope>NUCLEOTIDE SEQUENCE [LARGE SCALE GENOMIC DNA]</scope>
</reference>
<comment type="caution">
    <text evidence="2">The sequence shown here is derived from an EMBL/GenBank/DDBJ whole genome shotgun (WGS) entry which is preliminary data.</text>
</comment>
<feature type="compositionally biased region" description="Basic and acidic residues" evidence="1">
    <location>
        <begin position="53"/>
        <end position="67"/>
    </location>
</feature>
<feature type="region of interest" description="Disordered" evidence="1">
    <location>
        <begin position="53"/>
        <end position="79"/>
    </location>
</feature>
<accession>X6MXC3</accession>
<gene>
    <name evidence="2" type="ORF">RFI_19001</name>
</gene>